<dbReference type="Proteomes" id="UP001153331">
    <property type="component" value="Unassembled WGS sequence"/>
</dbReference>
<sequence length="443" mass="48859">MSLCVACSKPLVIEIEPDNDEQYELSGPSSGKAPAPEPETVPDDVQLNCGCHFHWDCLLEAYHVTECPYCGKNIASVSQTGEQQVLCNLNNEGGLQENLDLLPLLTEESYLKAYPEDRKCRAFLEFCREGDYKAIIGMLQDDEVEEDDEDEDEVMADDDNADKDVGIDRLLRYQDPIGEMQSGLHAAVQAQSREVAWLLLLLASNLDLLEFPPEVFQEAAAMGIMRGLTEDKVDIRSLRDANGKSAEESVESPTQRPSCNTSHSSHLPYNMAGGFKRGGFRGGDGGGSKKSYPKKRSAEDGADAPLASKKFKSEDNEEEDETPVVPELQTDEDDNPFVALNHTGKRRITVSDFKGMTLVSIREYWVNDSGEMKPGKKGISLSIEQFNTLLAAAPLLESVLSKKNLQVTLPDYEANLGAIKDVAHETETDRRSAEKAGDDEDEE</sequence>
<evidence type="ECO:0000313" key="2">
    <source>
        <dbReference type="Proteomes" id="UP001153331"/>
    </source>
</evidence>
<gene>
    <name evidence="1" type="ORF">OPT61_g4669</name>
</gene>
<accession>A0ACC2ID90</accession>
<comment type="caution">
    <text evidence="1">The sequence shown here is derived from an EMBL/GenBank/DDBJ whole genome shotgun (WGS) entry which is preliminary data.</text>
</comment>
<keyword evidence="2" id="KW-1185">Reference proteome</keyword>
<name>A0ACC2ID90_9PLEO</name>
<reference evidence="1" key="1">
    <citation type="submission" date="2022-11" db="EMBL/GenBank/DDBJ databases">
        <title>Genome Sequence of Boeremia exigua.</title>
        <authorList>
            <person name="Buettner E."/>
        </authorList>
    </citation>
    <scope>NUCLEOTIDE SEQUENCE</scope>
    <source>
        <strain evidence="1">CU02</strain>
    </source>
</reference>
<organism evidence="1 2">
    <name type="scientific">Boeremia exigua</name>
    <dbReference type="NCBI Taxonomy" id="749465"/>
    <lineage>
        <taxon>Eukaryota</taxon>
        <taxon>Fungi</taxon>
        <taxon>Dikarya</taxon>
        <taxon>Ascomycota</taxon>
        <taxon>Pezizomycotina</taxon>
        <taxon>Dothideomycetes</taxon>
        <taxon>Pleosporomycetidae</taxon>
        <taxon>Pleosporales</taxon>
        <taxon>Pleosporineae</taxon>
        <taxon>Didymellaceae</taxon>
        <taxon>Boeremia</taxon>
    </lineage>
</organism>
<dbReference type="EMBL" id="JAPHNI010000273">
    <property type="protein sequence ID" value="KAJ8113135.1"/>
    <property type="molecule type" value="Genomic_DNA"/>
</dbReference>
<evidence type="ECO:0000313" key="1">
    <source>
        <dbReference type="EMBL" id="KAJ8113135.1"/>
    </source>
</evidence>
<protein>
    <submittedName>
        <fullName evidence="1">Uncharacterized protein</fullName>
    </submittedName>
</protein>
<proteinExistence type="predicted"/>